<dbReference type="EMBL" id="JAICBX010000002">
    <property type="protein sequence ID" value="MBW8638019.1"/>
    <property type="molecule type" value="Genomic_DNA"/>
</dbReference>
<organism evidence="2 3">
    <name type="scientific">Flavimaribacter sediminis</name>
    <dbReference type="NCBI Taxonomy" id="2865987"/>
    <lineage>
        <taxon>Bacteria</taxon>
        <taxon>Pseudomonadati</taxon>
        <taxon>Pseudomonadota</taxon>
        <taxon>Alphaproteobacteria</taxon>
        <taxon>Hyphomicrobiales</taxon>
        <taxon>Rhizobiaceae</taxon>
        <taxon>Flavimaribacter</taxon>
    </lineage>
</organism>
<name>A0AAE3D0S1_9HYPH</name>
<feature type="signal peptide" evidence="1">
    <location>
        <begin position="1"/>
        <end position="37"/>
    </location>
</feature>
<dbReference type="InterPro" id="IPR051532">
    <property type="entry name" value="Ester_Hydrolysis_Enzymes"/>
</dbReference>
<protein>
    <submittedName>
        <fullName evidence="2">SGNH/GDSL hydrolase family protein</fullName>
    </submittedName>
</protein>
<keyword evidence="1" id="KW-0732">Signal</keyword>
<sequence length="262" mass="28280">MKVFRIKNVACRDHGMRRLKLAVCMVFMLSVMSPASAGGSAAQTCLSVNRDLSLGTRLPRLAARIEAGGPVRIVAIGSSSTVGLWMARPSLTYPQVMKRELETLWPGIAFEIVNSGRVGDTIPGNIKRFRKGVFAHRPDLVIWQLGTNDIAWGGNMDGVREEIDAGVASLKATGVDLILMDLQYAPQVLASPHHAAMEVLIRVAALQEGVGLFSRFEAMLKTVQAGVSDRALVALDGLHNSRDGYDCIGRLLARAIYAAAQE</sequence>
<evidence type="ECO:0000313" key="2">
    <source>
        <dbReference type="EMBL" id="MBW8638019.1"/>
    </source>
</evidence>
<dbReference type="PANTHER" id="PTHR30383:SF5">
    <property type="entry name" value="SGNH HYDROLASE-TYPE ESTERASE DOMAIN-CONTAINING PROTEIN"/>
    <property type="match status" value="1"/>
</dbReference>
<evidence type="ECO:0000256" key="1">
    <source>
        <dbReference type="SAM" id="SignalP"/>
    </source>
</evidence>
<accession>A0AAE3D0S1</accession>
<keyword evidence="3" id="KW-1185">Reference proteome</keyword>
<dbReference type="AlphaFoldDB" id="A0AAE3D0S1"/>
<dbReference type="CDD" id="cd00229">
    <property type="entry name" value="SGNH_hydrolase"/>
    <property type="match status" value="1"/>
</dbReference>
<dbReference type="PANTHER" id="PTHR30383">
    <property type="entry name" value="THIOESTERASE 1/PROTEASE 1/LYSOPHOSPHOLIPASE L1"/>
    <property type="match status" value="1"/>
</dbReference>
<proteinExistence type="predicted"/>
<dbReference type="Gene3D" id="3.40.50.1110">
    <property type="entry name" value="SGNH hydrolase"/>
    <property type="match status" value="1"/>
</dbReference>
<keyword evidence="2" id="KW-0378">Hydrolase</keyword>
<dbReference type="Proteomes" id="UP001196509">
    <property type="component" value="Unassembled WGS sequence"/>
</dbReference>
<feature type="chain" id="PRO_5042258189" evidence="1">
    <location>
        <begin position="38"/>
        <end position="262"/>
    </location>
</feature>
<comment type="caution">
    <text evidence="2">The sequence shown here is derived from an EMBL/GenBank/DDBJ whole genome shotgun (WGS) entry which is preliminary data.</text>
</comment>
<dbReference type="GO" id="GO:0004622">
    <property type="term" value="F:phosphatidylcholine lysophospholipase activity"/>
    <property type="evidence" value="ECO:0007669"/>
    <property type="project" value="TreeGrafter"/>
</dbReference>
<dbReference type="InterPro" id="IPR057572">
    <property type="entry name" value="NonGDSL"/>
</dbReference>
<gene>
    <name evidence="2" type="ORF">K1W69_12555</name>
</gene>
<dbReference type="InterPro" id="IPR036514">
    <property type="entry name" value="SGNH_hydro_sf"/>
</dbReference>
<dbReference type="Pfam" id="PF25182">
    <property type="entry name" value="NonGDSL"/>
    <property type="match status" value="1"/>
</dbReference>
<dbReference type="SUPFAM" id="SSF52266">
    <property type="entry name" value="SGNH hydrolase"/>
    <property type="match status" value="1"/>
</dbReference>
<evidence type="ECO:0000313" key="3">
    <source>
        <dbReference type="Proteomes" id="UP001196509"/>
    </source>
</evidence>
<reference evidence="2" key="1">
    <citation type="submission" date="2021-08" db="EMBL/GenBank/DDBJ databases">
        <title>Hoeflea bacterium WL0058 sp. nov., isolated from the sediment.</title>
        <authorList>
            <person name="Wang L."/>
            <person name="Zhang D."/>
        </authorList>
    </citation>
    <scope>NUCLEOTIDE SEQUENCE</scope>
    <source>
        <strain evidence="2">WL0058</strain>
    </source>
</reference>